<keyword evidence="1" id="KW-0472">Membrane</keyword>
<accession>A0A2P2J7I7</accession>
<dbReference type="EMBL" id="GGEC01008969">
    <property type="protein sequence ID" value="MBW89452.1"/>
    <property type="molecule type" value="Transcribed_RNA"/>
</dbReference>
<proteinExistence type="predicted"/>
<keyword evidence="1" id="KW-0812">Transmembrane</keyword>
<sequence>MWYIGCGSFVFSVNFLALSLCFSANKQAFFFFMFELKLMRIG</sequence>
<name>A0A2P2J7I7_RHIMU</name>
<evidence type="ECO:0000313" key="2">
    <source>
        <dbReference type="EMBL" id="MBW89452.1"/>
    </source>
</evidence>
<feature type="transmembrane region" description="Helical" evidence="1">
    <location>
        <begin position="12"/>
        <end position="34"/>
    </location>
</feature>
<dbReference type="AlphaFoldDB" id="A0A2P2J7I7"/>
<evidence type="ECO:0000256" key="1">
    <source>
        <dbReference type="SAM" id="Phobius"/>
    </source>
</evidence>
<reference evidence="2" key="1">
    <citation type="submission" date="2018-02" db="EMBL/GenBank/DDBJ databases">
        <title>Rhizophora mucronata_Transcriptome.</title>
        <authorList>
            <person name="Meera S.P."/>
            <person name="Sreeshan A."/>
            <person name="Augustine A."/>
        </authorList>
    </citation>
    <scope>NUCLEOTIDE SEQUENCE</scope>
    <source>
        <tissue evidence="2">Leaf</tissue>
    </source>
</reference>
<protein>
    <submittedName>
        <fullName evidence="2">Uncharacterized protein</fullName>
    </submittedName>
</protein>
<organism evidence="2">
    <name type="scientific">Rhizophora mucronata</name>
    <name type="common">Asiatic mangrove</name>
    <dbReference type="NCBI Taxonomy" id="61149"/>
    <lineage>
        <taxon>Eukaryota</taxon>
        <taxon>Viridiplantae</taxon>
        <taxon>Streptophyta</taxon>
        <taxon>Embryophyta</taxon>
        <taxon>Tracheophyta</taxon>
        <taxon>Spermatophyta</taxon>
        <taxon>Magnoliopsida</taxon>
        <taxon>eudicotyledons</taxon>
        <taxon>Gunneridae</taxon>
        <taxon>Pentapetalae</taxon>
        <taxon>rosids</taxon>
        <taxon>fabids</taxon>
        <taxon>Malpighiales</taxon>
        <taxon>Rhizophoraceae</taxon>
        <taxon>Rhizophora</taxon>
    </lineage>
</organism>
<dbReference type="EMBL" id="GGEC01008967">
    <property type="protein sequence ID" value="MBW89450.1"/>
    <property type="molecule type" value="Transcribed_RNA"/>
</dbReference>
<keyword evidence="1" id="KW-1133">Transmembrane helix</keyword>